<proteinExistence type="predicted"/>
<sequence>MNLMRKKETKVLIAFKFKCLFLIEYDSLLIRFSYFCIKSDSMITELDFENLISRPESTILDFKREQYKIINDESGIKTAGFVKDIISFANTIRTETAYVIIGISTDNDNKELIGIDFNIDDATFQEKIKDKVYPKPNFLYYSINYKSKKFGIIEIPVSKYSEPIAPIVKMKGLEVGKIYFRRGSSNAEAIGKEVILIDKWLDSLPSVVESLSLNDEISSLLSNLTSNRYQLSNILSDTLRVAKKHSLKSLIDFCLGELSGWDRPENEESYNFLSYRMQPTLIVPGVVQLNNNSIYSSSQIYSQLKNSDGVYERSILFTPSINYLENLVAQYKTKNDALATYNTTMDKLFGDGTMSDFPITAVATTDSFDNIYSRIRQKLIDILLTV</sequence>
<evidence type="ECO:0000259" key="1">
    <source>
        <dbReference type="Pfam" id="PF04326"/>
    </source>
</evidence>
<evidence type="ECO:0008006" key="4">
    <source>
        <dbReference type="Google" id="ProtNLM"/>
    </source>
</evidence>
<feature type="domain" description="Schlafen AlbA-2" evidence="1">
    <location>
        <begin position="56"/>
        <end position="187"/>
    </location>
</feature>
<comment type="caution">
    <text evidence="3">The sequence shown here is derived from an EMBL/GenBank/DDBJ whole genome shotgun (WGS) entry which is preliminary data.</text>
</comment>
<accession>A0A644XTS5</accession>
<organism evidence="3">
    <name type="scientific">bioreactor metagenome</name>
    <dbReference type="NCBI Taxonomy" id="1076179"/>
    <lineage>
        <taxon>unclassified sequences</taxon>
        <taxon>metagenomes</taxon>
        <taxon>ecological metagenomes</taxon>
    </lineage>
</organism>
<gene>
    <name evidence="3" type="ORF">SDC9_64080</name>
</gene>
<dbReference type="Pfam" id="PF18864">
    <property type="entry name" value="AbiTii"/>
    <property type="match status" value="1"/>
</dbReference>
<reference evidence="3" key="1">
    <citation type="submission" date="2019-08" db="EMBL/GenBank/DDBJ databases">
        <authorList>
            <person name="Kucharzyk K."/>
            <person name="Murdoch R.W."/>
            <person name="Higgins S."/>
            <person name="Loffler F."/>
        </authorList>
    </citation>
    <scope>NUCLEOTIDE SEQUENCE</scope>
</reference>
<dbReference type="Pfam" id="PF04326">
    <property type="entry name" value="SLFN_AlbA_2"/>
    <property type="match status" value="1"/>
</dbReference>
<dbReference type="AlphaFoldDB" id="A0A644XTS5"/>
<dbReference type="Gene3D" id="3.30.950.30">
    <property type="entry name" value="Schlafen, AAA domain"/>
    <property type="match status" value="1"/>
</dbReference>
<evidence type="ECO:0000313" key="3">
    <source>
        <dbReference type="EMBL" id="MPM17683.1"/>
    </source>
</evidence>
<dbReference type="InterPro" id="IPR038461">
    <property type="entry name" value="Schlafen_AlbA_2_dom_sf"/>
</dbReference>
<dbReference type="EMBL" id="VSSQ01002843">
    <property type="protein sequence ID" value="MPM17683.1"/>
    <property type="molecule type" value="Genomic_DNA"/>
</dbReference>
<evidence type="ECO:0000259" key="2">
    <source>
        <dbReference type="Pfam" id="PF18864"/>
    </source>
</evidence>
<dbReference type="InterPro" id="IPR007421">
    <property type="entry name" value="Schlafen_AlbA_2_dom"/>
</dbReference>
<dbReference type="InterPro" id="IPR041304">
    <property type="entry name" value="AbiTii"/>
</dbReference>
<feature type="domain" description="AbiTii" evidence="2">
    <location>
        <begin position="218"/>
        <end position="385"/>
    </location>
</feature>
<name>A0A644XTS5_9ZZZZ</name>
<protein>
    <recommendedName>
        <fullName evidence="4">Schlafen AlbA-2 domain-containing protein</fullName>
    </recommendedName>
</protein>